<evidence type="ECO:0000313" key="2">
    <source>
        <dbReference type="EMBL" id="GFN93419.1"/>
    </source>
</evidence>
<keyword evidence="3" id="KW-1185">Reference proteome</keyword>
<dbReference type="PANTHER" id="PTHR46599:SF3">
    <property type="entry name" value="PIGGYBAC TRANSPOSABLE ELEMENT-DERIVED PROTEIN 4"/>
    <property type="match status" value="1"/>
</dbReference>
<dbReference type="PANTHER" id="PTHR46599">
    <property type="entry name" value="PIGGYBAC TRANSPOSABLE ELEMENT-DERIVED PROTEIN 4"/>
    <property type="match status" value="1"/>
</dbReference>
<feature type="domain" description="PiggyBac transposable element-derived protein" evidence="1">
    <location>
        <begin position="2"/>
        <end position="174"/>
    </location>
</feature>
<dbReference type="EMBL" id="BLXT01002349">
    <property type="protein sequence ID" value="GFN93419.1"/>
    <property type="molecule type" value="Genomic_DNA"/>
</dbReference>
<evidence type="ECO:0000259" key="1">
    <source>
        <dbReference type="Pfam" id="PF13843"/>
    </source>
</evidence>
<name>A0AAV3ZE58_9GAST</name>
<reference evidence="2 3" key="1">
    <citation type="journal article" date="2021" name="Elife">
        <title>Chloroplast acquisition without the gene transfer in kleptoplastic sea slugs, Plakobranchus ocellatus.</title>
        <authorList>
            <person name="Maeda T."/>
            <person name="Takahashi S."/>
            <person name="Yoshida T."/>
            <person name="Shimamura S."/>
            <person name="Takaki Y."/>
            <person name="Nagai Y."/>
            <person name="Toyoda A."/>
            <person name="Suzuki Y."/>
            <person name="Arimoto A."/>
            <person name="Ishii H."/>
            <person name="Satoh N."/>
            <person name="Nishiyama T."/>
            <person name="Hasebe M."/>
            <person name="Maruyama T."/>
            <person name="Minagawa J."/>
            <person name="Obokata J."/>
            <person name="Shigenobu S."/>
        </authorList>
    </citation>
    <scope>NUCLEOTIDE SEQUENCE [LARGE SCALE GENOMIC DNA]</scope>
</reference>
<dbReference type="AlphaFoldDB" id="A0AAV3ZE58"/>
<gene>
    <name evidence="2" type="ORF">PoB_001992500</name>
</gene>
<protein>
    <submittedName>
        <fullName evidence="2">PiggyBac transposable element-derived protein 4</fullName>
    </submittedName>
</protein>
<organism evidence="2 3">
    <name type="scientific">Plakobranchus ocellatus</name>
    <dbReference type="NCBI Taxonomy" id="259542"/>
    <lineage>
        <taxon>Eukaryota</taxon>
        <taxon>Metazoa</taxon>
        <taxon>Spiralia</taxon>
        <taxon>Lophotrochozoa</taxon>
        <taxon>Mollusca</taxon>
        <taxon>Gastropoda</taxon>
        <taxon>Heterobranchia</taxon>
        <taxon>Euthyneura</taxon>
        <taxon>Panpulmonata</taxon>
        <taxon>Sacoglossa</taxon>
        <taxon>Placobranchoidea</taxon>
        <taxon>Plakobranchidae</taxon>
        <taxon>Plakobranchus</taxon>
    </lineage>
</organism>
<proteinExistence type="predicted"/>
<evidence type="ECO:0000313" key="3">
    <source>
        <dbReference type="Proteomes" id="UP000735302"/>
    </source>
</evidence>
<sequence>MGIKVSCLAESSTGYINSYQIYSGKEASQKQGLAHRVVKDLLVPYHHTNIRVAMDNFYTSVPLLCDLHHSGICAVDCLLEQEVPPKDLLPEAVRLEKHQFHVGQVEQPMYTICMDTKAVCVLSNYHCPTQTVNRRAGRQVQQQVNVPAALADYQVNMRGVDLCDQMLGYYMTSHR</sequence>
<comment type="caution">
    <text evidence="2">The sequence shown here is derived from an EMBL/GenBank/DDBJ whole genome shotgun (WGS) entry which is preliminary data.</text>
</comment>
<dbReference type="InterPro" id="IPR029526">
    <property type="entry name" value="PGBD"/>
</dbReference>
<dbReference type="Proteomes" id="UP000735302">
    <property type="component" value="Unassembled WGS sequence"/>
</dbReference>
<accession>A0AAV3ZE58</accession>
<dbReference type="Pfam" id="PF13843">
    <property type="entry name" value="DDE_Tnp_1_7"/>
    <property type="match status" value="1"/>
</dbReference>